<sequence>MSNQAAWLDGKDQKLRVDKADFPKPDPEQVVIKNHAIAINPVDWKIQDYGLFIQSWPTVLGTDVAGEIVEVGSNVTKFKKGDRVLAHVISLATSRPQDGGFQLYTSAGSNFTAPIPSSLSYKEAAVLPLAINTAAHGLYDKREKGYLGLDYPSLSPKPSNKTILVWGGSSSVGAVAIQLAVASGAKVVTVASKRNHSFVTSLGASEALDYNDPSIVEDAVKAIQSVGGEFQGIYDAIATDDSYKYVVPIADKLKGTIATTLPPPENLPEGVKAGGVFAITPDVVSPLWENFVGQALEQGKLKAVPEPLVVGKGLESVQKGLDTNKAGVSAKKVVVEL</sequence>
<dbReference type="Pfam" id="PF00107">
    <property type="entry name" value="ADH_zinc_N"/>
    <property type="match status" value="1"/>
</dbReference>
<dbReference type="SUPFAM" id="SSF51735">
    <property type="entry name" value="NAD(P)-binding Rossmann-fold domains"/>
    <property type="match status" value="1"/>
</dbReference>
<dbReference type="Proteomes" id="UP000016933">
    <property type="component" value="Unassembled WGS sequence"/>
</dbReference>
<dbReference type="EMBL" id="KB446547">
    <property type="protein sequence ID" value="EME38465.1"/>
    <property type="molecule type" value="Genomic_DNA"/>
</dbReference>
<dbReference type="InterPro" id="IPR020843">
    <property type="entry name" value="ER"/>
</dbReference>
<dbReference type="Pfam" id="PF08240">
    <property type="entry name" value="ADH_N"/>
    <property type="match status" value="1"/>
</dbReference>
<dbReference type="SMART" id="SM00829">
    <property type="entry name" value="PKS_ER"/>
    <property type="match status" value="1"/>
</dbReference>
<dbReference type="InterPro" id="IPR011032">
    <property type="entry name" value="GroES-like_sf"/>
</dbReference>
<feature type="domain" description="Enoyl reductase (ER)" evidence="4">
    <location>
        <begin position="10"/>
        <end position="328"/>
    </location>
</feature>
<evidence type="ECO:0000256" key="1">
    <source>
        <dbReference type="ARBA" id="ARBA00008072"/>
    </source>
</evidence>
<dbReference type="Gene3D" id="3.40.50.720">
    <property type="entry name" value="NAD(P)-binding Rossmann-like Domain"/>
    <property type="match status" value="1"/>
</dbReference>
<reference evidence="5 6" key="2">
    <citation type="journal article" date="2012" name="PLoS Pathog.">
        <title>Diverse lifestyles and strategies of plant pathogenesis encoded in the genomes of eighteen Dothideomycetes fungi.</title>
        <authorList>
            <person name="Ohm R.A."/>
            <person name="Feau N."/>
            <person name="Henrissat B."/>
            <person name="Schoch C.L."/>
            <person name="Horwitz B.A."/>
            <person name="Barry K.W."/>
            <person name="Condon B.J."/>
            <person name="Copeland A.C."/>
            <person name="Dhillon B."/>
            <person name="Glaser F."/>
            <person name="Hesse C.N."/>
            <person name="Kosti I."/>
            <person name="LaButti K."/>
            <person name="Lindquist E.A."/>
            <person name="Lucas S."/>
            <person name="Salamov A.A."/>
            <person name="Bradshaw R.E."/>
            <person name="Ciuffetti L."/>
            <person name="Hamelin R.C."/>
            <person name="Kema G.H.J."/>
            <person name="Lawrence C."/>
            <person name="Scott J.A."/>
            <person name="Spatafora J.W."/>
            <person name="Turgeon B.G."/>
            <person name="de Wit P.J.G.M."/>
            <person name="Zhong S."/>
            <person name="Goodwin S.B."/>
            <person name="Grigoriev I.V."/>
        </authorList>
    </citation>
    <scope>NUCLEOTIDE SEQUENCE [LARGE SCALE GENOMIC DNA]</scope>
    <source>
        <strain evidence="6">NZE10 / CBS 128990</strain>
    </source>
</reference>
<dbReference type="InterPro" id="IPR013154">
    <property type="entry name" value="ADH-like_N"/>
</dbReference>
<evidence type="ECO:0000256" key="3">
    <source>
        <dbReference type="ARBA" id="ARBA00023002"/>
    </source>
</evidence>
<dbReference type="InterPro" id="IPR047122">
    <property type="entry name" value="Trans-enoyl_RdTase-like"/>
</dbReference>
<dbReference type="PANTHER" id="PTHR45348">
    <property type="entry name" value="HYPOTHETICAL OXIDOREDUCTASE (EUROFUNG)"/>
    <property type="match status" value="1"/>
</dbReference>
<dbReference type="Gene3D" id="3.90.180.10">
    <property type="entry name" value="Medium-chain alcohol dehydrogenases, catalytic domain"/>
    <property type="match status" value="1"/>
</dbReference>
<dbReference type="InterPro" id="IPR036291">
    <property type="entry name" value="NAD(P)-bd_dom_sf"/>
</dbReference>
<dbReference type="STRING" id="675120.N1PE59"/>
<dbReference type="eggNOG" id="KOG1198">
    <property type="taxonomic scope" value="Eukaryota"/>
</dbReference>
<reference evidence="6" key="1">
    <citation type="journal article" date="2012" name="PLoS Genet.">
        <title>The genomes of the fungal plant pathogens Cladosporium fulvum and Dothistroma septosporum reveal adaptation to different hosts and lifestyles but also signatures of common ancestry.</title>
        <authorList>
            <person name="de Wit P.J.G.M."/>
            <person name="van der Burgt A."/>
            <person name="Oekmen B."/>
            <person name="Stergiopoulos I."/>
            <person name="Abd-Elsalam K.A."/>
            <person name="Aerts A.L."/>
            <person name="Bahkali A.H."/>
            <person name="Beenen H.G."/>
            <person name="Chettri P."/>
            <person name="Cox M.P."/>
            <person name="Datema E."/>
            <person name="de Vries R.P."/>
            <person name="Dhillon B."/>
            <person name="Ganley A.R."/>
            <person name="Griffiths S.A."/>
            <person name="Guo Y."/>
            <person name="Hamelin R.C."/>
            <person name="Henrissat B."/>
            <person name="Kabir M.S."/>
            <person name="Jashni M.K."/>
            <person name="Kema G."/>
            <person name="Klaubauf S."/>
            <person name="Lapidus A."/>
            <person name="Levasseur A."/>
            <person name="Lindquist E."/>
            <person name="Mehrabi R."/>
            <person name="Ohm R.A."/>
            <person name="Owen T.J."/>
            <person name="Salamov A."/>
            <person name="Schwelm A."/>
            <person name="Schijlen E."/>
            <person name="Sun H."/>
            <person name="van den Burg H.A."/>
            <person name="van Ham R.C.H.J."/>
            <person name="Zhang S."/>
            <person name="Goodwin S.B."/>
            <person name="Grigoriev I.V."/>
            <person name="Collemare J."/>
            <person name="Bradshaw R.E."/>
        </authorList>
    </citation>
    <scope>NUCLEOTIDE SEQUENCE [LARGE SCALE GENOMIC DNA]</scope>
    <source>
        <strain evidence="6">NZE10 / CBS 128990</strain>
    </source>
</reference>
<dbReference type="GO" id="GO:0016651">
    <property type="term" value="F:oxidoreductase activity, acting on NAD(P)H"/>
    <property type="evidence" value="ECO:0007669"/>
    <property type="project" value="InterPro"/>
</dbReference>
<evidence type="ECO:0000256" key="2">
    <source>
        <dbReference type="ARBA" id="ARBA00011245"/>
    </source>
</evidence>
<comment type="subunit">
    <text evidence="2">Monomer.</text>
</comment>
<dbReference type="PANTHER" id="PTHR45348:SF2">
    <property type="entry name" value="ZINC-TYPE ALCOHOL DEHYDROGENASE-LIKE PROTEIN C2E1P3.01"/>
    <property type="match status" value="1"/>
</dbReference>
<keyword evidence="6" id="KW-1185">Reference proteome</keyword>
<proteinExistence type="inferred from homology"/>
<name>N1PE59_DOTSN</name>
<comment type="similarity">
    <text evidence="1">Belongs to the zinc-containing alcohol dehydrogenase family.</text>
</comment>
<evidence type="ECO:0000313" key="5">
    <source>
        <dbReference type="EMBL" id="EME38465.1"/>
    </source>
</evidence>
<keyword evidence="3" id="KW-0560">Oxidoreductase</keyword>
<dbReference type="SUPFAM" id="SSF50129">
    <property type="entry name" value="GroES-like"/>
    <property type="match status" value="1"/>
</dbReference>
<dbReference type="InterPro" id="IPR013149">
    <property type="entry name" value="ADH-like_C"/>
</dbReference>
<evidence type="ECO:0000313" key="6">
    <source>
        <dbReference type="Proteomes" id="UP000016933"/>
    </source>
</evidence>
<gene>
    <name evidence="5" type="ORF">DOTSEDRAFT_57543</name>
</gene>
<evidence type="ECO:0000259" key="4">
    <source>
        <dbReference type="SMART" id="SM00829"/>
    </source>
</evidence>
<protein>
    <recommendedName>
        <fullName evidence="4">Enoyl reductase (ER) domain-containing protein</fullName>
    </recommendedName>
</protein>
<accession>N1PE59</accession>
<organism evidence="5 6">
    <name type="scientific">Dothistroma septosporum (strain NZE10 / CBS 128990)</name>
    <name type="common">Red band needle blight fungus</name>
    <name type="synonym">Mycosphaerella pini</name>
    <dbReference type="NCBI Taxonomy" id="675120"/>
    <lineage>
        <taxon>Eukaryota</taxon>
        <taxon>Fungi</taxon>
        <taxon>Dikarya</taxon>
        <taxon>Ascomycota</taxon>
        <taxon>Pezizomycotina</taxon>
        <taxon>Dothideomycetes</taxon>
        <taxon>Dothideomycetidae</taxon>
        <taxon>Mycosphaerellales</taxon>
        <taxon>Mycosphaerellaceae</taxon>
        <taxon>Dothistroma</taxon>
    </lineage>
</organism>
<dbReference type="HOGENOM" id="CLU_026673_16_5_1"/>
<dbReference type="AlphaFoldDB" id="N1PE59"/>
<dbReference type="OMA" id="SHANYEF"/>
<dbReference type="CDD" id="cd08249">
    <property type="entry name" value="enoyl_reductase_like"/>
    <property type="match status" value="1"/>
</dbReference>